<dbReference type="EMBL" id="CP040899">
    <property type="protein sequence ID" value="QDB80407.1"/>
    <property type="molecule type" value="Genomic_DNA"/>
</dbReference>
<evidence type="ECO:0000313" key="3">
    <source>
        <dbReference type="Proteomes" id="UP000313948"/>
    </source>
</evidence>
<proteinExistence type="predicted"/>
<name>A0ABX5VPL9_9MICO</name>
<reference evidence="2 3" key="1">
    <citation type="submission" date="2019-05" db="EMBL/GenBank/DDBJ databases">
        <title>Georgenia *** sp. nov., and Georgenia *** sp. nov., isolated from the intestinal contents of plateau pika (Ochotona curzoniae) in the Qinghai-Tibet plateau of China.</title>
        <authorList>
            <person name="Tian Z."/>
        </authorList>
    </citation>
    <scope>NUCLEOTIDE SEQUENCE [LARGE SCALE GENOMIC DNA]</scope>
    <source>
        <strain evidence="2 3">Z294</strain>
    </source>
</reference>
<dbReference type="InterPro" id="IPR022062">
    <property type="entry name" value="DUF3618"/>
</dbReference>
<gene>
    <name evidence="2" type="ORF">FE251_14250</name>
</gene>
<dbReference type="Pfam" id="PF12277">
    <property type="entry name" value="DUF3618"/>
    <property type="match status" value="1"/>
</dbReference>
<keyword evidence="3" id="KW-1185">Reference proteome</keyword>
<keyword evidence="1" id="KW-1133">Transmembrane helix</keyword>
<protein>
    <submittedName>
        <fullName evidence="2">DUF3618 domain-containing protein</fullName>
    </submittedName>
</protein>
<sequence length="96" mass="10013">MSEKRTPEQIEADLVRTREELASSVDELSTMLDPRVQLKEAKENISSAAKNAVDDVTAKAGSVLDRVKAGDPKVIGILGAGAAAVAAVIALAARRS</sequence>
<evidence type="ECO:0000313" key="2">
    <source>
        <dbReference type="EMBL" id="QDB80407.1"/>
    </source>
</evidence>
<keyword evidence="1" id="KW-0812">Transmembrane</keyword>
<accession>A0ABX5VPL9</accession>
<organism evidence="2 3">
    <name type="scientific">Georgenia wutianyii</name>
    <dbReference type="NCBI Taxonomy" id="2585135"/>
    <lineage>
        <taxon>Bacteria</taxon>
        <taxon>Bacillati</taxon>
        <taxon>Actinomycetota</taxon>
        <taxon>Actinomycetes</taxon>
        <taxon>Micrococcales</taxon>
        <taxon>Bogoriellaceae</taxon>
        <taxon>Georgenia</taxon>
    </lineage>
</organism>
<dbReference type="RefSeq" id="WP_139070970.1">
    <property type="nucleotide sequence ID" value="NZ_CP040899.1"/>
</dbReference>
<dbReference type="Proteomes" id="UP000313948">
    <property type="component" value="Chromosome"/>
</dbReference>
<keyword evidence="1" id="KW-0472">Membrane</keyword>
<evidence type="ECO:0000256" key="1">
    <source>
        <dbReference type="SAM" id="Phobius"/>
    </source>
</evidence>
<feature type="transmembrane region" description="Helical" evidence="1">
    <location>
        <begin position="74"/>
        <end position="93"/>
    </location>
</feature>